<dbReference type="GO" id="GO:0071763">
    <property type="term" value="P:nuclear membrane organization"/>
    <property type="evidence" value="ECO:0007669"/>
    <property type="project" value="TreeGrafter"/>
</dbReference>
<evidence type="ECO:0000313" key="2">
    <source>
        <dbReference type="Proteomes" id="UP000245207"/>
    </source>
</evidence>
<dbReference type="GO" id="GO:0016973">
    <property type="term" value="P:poly(A)+ mRNA export from nucleus"/>
    <property type="evidence" value="ECO:0007669"/>
    <property type="project" value="TreeGrafter"/>
</dbReference>
<dbReference type="STRING" id="35608.A0A2U1PHJ9"/>
<dbReference type="GO" id="GO:0005635">
    <property type="term" value="C:nuclear envelope"/>
    <property type="evidence" value="ECO:0007669"/>
    <property type="project" value="TreeGrafter"/>
</dbReference>
<dbReference type="OrthoDB" id="653468at2759"/>
<protein>
    <submittedName>
        <fullName evidence="1">Uncharacterized protein</fullName>
    </submittedName>
</protein>
<organism evidence="1 2">
    <name type="scientific">Artemisia annua</name>
    <name type="common">Sweet wormwood</name>
    <dbReference type="NCBI Taxonomy" id="35608"/>
    <lineage>
        <taxon>Eukaryota</taxon>
        <taxon>Viridiplantae</taxon>
        <taxon>Streptophyta</taxon>
        <taxon>Embryophyta</taxon>
        <taxon>Tracheophyta</taxon>
        <taxon>Spermatophyta</taxon>
        <taxon>Magnoliopsida</taxon>
        <taxon>eudicotyledons</taxon>
        <taxon>Gunneridae</taxon>
        <taxon>Pentapetalae</taxon>
        <taxon>asterids</taxon>
        <taxon>campanulids</taxon>
        <taxon>Asterales</taxon>
        <taxon>Asteraceae</taxon>
        <taxon>Asteroideae</taxon>
        <taxon>Anthemideae</taxon>
        <taxon>Artemisiinae</taxon>
        <taxon>Artemisia</taxon>
    </lineage>
</organism>
<sequence>MLSNRSKQLSVDVATHQKSDATAFGRCSDAPEIEDKLSVDVATHQKSDATAFGRCSDAPEIEDKLFKGEFPAVCLGLLIETIYMPCLGSLKPVYFTDMNMPCFVVVHAANPVIGWVSRVDIVVNRLSGNLPLCRLLDHLLNLLCEHKLMKNVRMFLGRKGKVGIPAATGISEVEQILQQKTFTRSEIERLTTLLHSRTNESFSADVVERVGAIQCSSTSSLLRLEASTSGSLKNIEMRGIIYMLLFPRPLALQELMNIHLCTPVMGQAHKVESTSIWSFGWKIKLKRSMHG</sequence>
<comment type="caution">
    <text evidence="1">The sequence shown here is derived from an EMBL/GenBank/DDBJ whole genome shotgun (WGS) entry which is preliminary data.</text>
</comment>
<dbReference type="Proteomes" id="UP000245207">
    <property type="component" value="Unassembled WGS sequence"/>
</dbReference>
<dbReference type="AlphaFoldDB" id="A0A2U1PHJ9"/>
<accession>A0A2U1PHJ9</accession>
<proteinExistence type="predicted"/>
<dbReference type="PANTHER" id="PTHR33416">
    <property type="entry name" value="NUCLEAR PORE COMPLEX PROTEIN NUP1"/>
    <property type="match status" value="1"/>
</dbReference>
<gene>
    <name evidence="1" type="ORF">CTI12_AA135810</name>
</gene>
<keyword evidence="2" id="KW-1185">Reference proteome</keyword>
<evidence type="ECO:0000313" key="1">
    <source>
        <dbReference type="EMBL" id="PWA85220.1"/>
    </source>
</evidence>
<dbReference type="PANTHER" id="PTHR33416:SF20">
    <property type="entry name" value="NUCLEAR PORE COMPLEX PROTEIN NUP1"/>
    <property type="match status" value="1"/>
</dbReference>
<dbReference type="EMBL" id="PKPP01001144">
    <property type="protein sequence ID" value="PWA85220.1"/>
    <property type="molecule type" value="Genomic_DNA"/>
</dbReference>
<name>A0A2U1PHJ9_ARTAN</name>
<reference evidence="1 2" key="1">
    <citation type="journal article" date="2018" name="Mol. Plant">
        <title>The genome of Artemisia annua provides insight into the evolution of Asteraceae family and artemisinin biosynthesis.</title>
        <authorList>
            <person name="Shen Q."/>
            <person name="Zhang L."/>
            <person name="Liao Z."/>
            <person name="Wang S."/>
            <person name="Yan T."/>
            <person name="Shi P."/>
            <person name="Liu M."/>
            <person name="Fu X."/>
            <person name="Pan Q."/>
            <person name="Wang Y."/>
            <person name="Lv Z."/>
            <person name="Lu X."/>
            <person name="Zhang F."/>
            <person name="Jiang W."/>
            <person name="Ma Y."/>
            <person name="Chen M."/>
            <person name="Hao X."/>
            <person name="Li L."/>
            <person name="Tang Y."/>
            <person name="Lv G."/>
            <person name="Zhou Y."/>
            <person name="Sun X."/>
            <person name="Brodelius P.E."/>
            <person name="Rose J.K.C."/>
            <person name="Tang K."/>
        </authorList>
    </citation>
    <scope>NUCLEOTIDE SEQUENCE [LARGE SCALE GENOMIC DNA]</scope>
    <source>
        <strain evidence="2">cv. Huhao1</strain>
        <tissue evidence="1">Leaf</tissue>
    </source>
</reference>